<dbReference type="PROSITE" id="PS51546">
    <property type="entry name" value="PI3K_RBD"/>
    <property type="match status" value="1"/>
</dbReference>
<dbReference type="AlphaFoldDB" id="A0AAQ4EPJ9"/>
<dbReference type="SMART" id="SM00312">
    <property type="entry name" value="PX"/>
    <property type="match status" value="1"/>
</dbReference>
<organism evidence="14 15">
    <name type="scientific">Amblyomma americanum</name>
    <name type="common">Lone star tick</name>
    <dbReference type="NCBI Taxonomy" id="6943"/>
    <lineage>
        <taxon>Eukaryota</taxon>
        <taxon>Metazoa</taxon>
        <taxon>Ecdysozoa</taxon>
        <taxon>Arthropoda</taxon>
        <taxon>Chelicerata</taxon>
        <taxon>Arachnida</taxon>
        <taxon>Acari</taxon>
        <taxon>Parasitiformes</taxon>
        <taxon>Ixodida</taxon>
        <taxon>Ixodoidea</taxon>
        <taxon>Ixodidae</taxon>
        <taxon>Amblyomminae</taxon>
        <taxon>Amblyomma</taxon>
    </lineage>
</organism>
<dbReference type="PROSITE" id="PS00916">
    <property type="entry name" value="PI3_4_KINASE_2"/>
    <property type="match status" value="1"/>
</dbReference>
<feature type="domain" description="C2 PI3K-type" evidence="13">
    <location>
        <begin position="345"/>
        <end position="503"/>
    </location>
</feature>
<dbReference type="CDD" id="cd04012">
    <property type="entry name" value="C2A_PI3K_class_II"/>
    <property type="match status" value="1"/>
</dbReference>
<name>A0AAQ4EPJ9_AMBAM</name>
<dbReference type="GO" id="GO:0016477">
    <property type="term" value="P:cell migration"/>
    <property type="evidence" value="ECO:0007669"/>
    <property type="project" value="TreeGrafter"/>
</dbReference>
<proteinExistence type="inferred from homology"/>
<dbReference type="SUPFAM" id="SSF48371">
    <property type="entry name" value="ARM repeat"/>
    <property type="match status" value="1"/>
</dbReference>
<evidence type="ECO:0000256" key="1">
    <source>
        <dbReference type="ARBA" id="ARBA00001498"/>
    </source>
</evidence>
<dbReference type="InterPro" id="IPR000341">
    <property type="entry name" value="PI3K_Ras-bd_dom"/>
</dbReference>
<dbReference type="InterPro" id="IPR036871">
    <property type="entry name" value="PX_dom_sf"/>
</dbReference>
<dbReference type="PROSITE" id="PS51547">
    <property type="entry name" value="C2_PI3K"/>
    <property type="match status" value="1"/>
</dbReference>
<comment type="similarity">
    <text evidence="8">Belongs to the PI3/PI4-kinase family.</text>
</comment>
<evidence type="ECO:0000259" key="13">
    <source>
        <dbReference type="PROSITE" id="PS51547"/>
    </source>
</evidence>
<comment type="caution">
    <text evidence="14">The sequence shown here is derived from an EMBL/GenBank/DDBJ whole genome shotgun (WGS) entry which is preliminary data.</text>
</comment>
<dbReference type="Gene3D" id="1.10.1070.11">
    <property type="entry name" value="Phosphatidylinositol 3-/4-kinase, catalytic domain"/>
    <property type="match status" value="1"/>
</dbReference>
<keyword evidence="15" id="KW-1185">Reference proteome</keyword>
<dbReference type="PANTHER" id="PTHR10048">
    <property type="entry name" value="PHOSPHATIDYLINOSITOL KINASE"/>
    <property type="match status" value="1"/>
</dbReference>
<dbReference type="Pfam" id="PF00787">
    <property type="entry name" value="PX"/>
    <property type="match status" value="1"/>
</dbReference>
<dbReference type="Gene3D" id="3.30.1010.10">
    <property type="entry name" value="Phosphatidylinositol 3-kinase Catalytic Subunit, Chain A, domain 4"/>
    <property type="match status" value="1"/>
</dbReference>
<dbReference type="GO" id="GO:0005524">
    <property type="term" value="F:ATP binding"/>
    <property type="evidence" value="ECO:0007669"/>
    <property type="project" value="UniProtKB-KW"/>
</dbReference>
<dbReference type="GO" id="GO:0035091">
    <property type="term" value="F:phosphatidylinositol binding"/>
    <property type="evidence" value="ECO:0007669"/>
    <property type="project" value="InterPro"/>
</dbReference>
<dbReference type="GO" id="GO:0016303">
    <property type="term" value="F:1-phosphatidylinositol-3-kinase activity"/>
    <property type="evidence" value="ECO:0007669"/>
    <property type="project" value="UniProtKB-EC"/>
</dbReference>
<evidence type="ECO:0000256" key="7">
    <source>
        <dbReference type="ARBA" id="ARBA00023098"/>
    </source>
</evidence>
<dbReference type="SMART" id="SM00144">
    <property type="entry name" value="PI3K_rbd"/>
    <property type="match status" value="1"/>
</dbReference>
<dbReference type="PROSITE" id="PS50290">
    <property type="entry name" value="PI3_4_KINASE_3"/>
    <property type="match status" value="1"/>
</dbReference>
<keyword evidence="3" id="KW-0808">Transferase</keyword>
<dbReference type="InterPro" id="IPR015433">
    <property type="entry name" value="PI3/4_kinase"/>
</dbReference>
<dbReference type="InterPro" id="IPR001683">
    <property type="entry name" value="PX_dom"/>
</dbReference>
<evidence type="ECO:0000259" key="12">
    <source>
        <dbReference type="PROSITE" id="PS51546"/>
    </source>
</evidence>
<evidence type="ECO:0000256" key="2">
    <source>
        <dbReference type="ARBA" id="ARBA00012073"/>
    </source>
</evidence>
<evidence type="ECO:0000259" key="9">
    <source>
        <dbReference type="PROSITE" id="PS50195"/>
    </source>
</evidence>
<sequence length="1192" mass="135473">MCLWCAGLRRFKLVPRVRAIMSLSPKAPTAPSHRFRFIPGQLIRKRPNHHSRKLLEKLEKLVSQVEPDDSLYAGLLISPTLQNNSDETFDVKLKIFAEGLHKPVSFSCPAATRVGYLVDSLKPFLGDSKGSYIFKVTGLDEYLSNETVLSDYEYICACRRLGKTAWLTLTSVDSVQRPWTLMTCEECDLDVAAGSADSSFGSIVGYEDIKERVINFENAADLLITSVEKSSSLSMANGGMDILAAADEVKTAVVELCAALGETETADVHRSTVNVTNFLRDILFDNRDGVGAPKLAFLLSRFVEDIEMALARFLSMHSERRLVEFAVDFLDDRLCPGTNGHKVDSNELFRPRVEMLTQIQKSWFQEYDTYTVDCALTYGERLLCHQATRKVCVTQKLFQCVNFDEQVTFKSATIRSLPRETRMYMTLIGHREGVDQVLGWTALNLFADREHFNSGEFLLGLWSPETVSPRGPACASERDKGYLHVSIPYVRNPAALAKSISREPQEAIKKPFQQLSPDIQRTLLDLTVNDVSQPLPQSVRDMVWQYRYYLCDFPSLLPHLLRHPACWDSANIDETYMLVRAWCPLSPEEALTLLSASFPDSLVRKYAVRSLQSVGSDELSLYLAQLVESLRFQTWDDSFLATFLLQRARQSVRLAHQLFWWLTGMINEPLMRSRALVMRKALFFIAGEKVSASLLTQVIIDDMLAETARNVKEANDYQRREVMRRDLSKLNDSLKTLKLRLPLDPAISVESIDIDTCCIFPSKTLPIKLVFRPCEEAAEKIEAIYKAGDDLRQDMLMLSVIRLMDKLWLESGMDLKMLTFKCIATGENRGFVEAVRDVSTLRVIQTEHSGVTGAFNNRTITDWFWKHNPSRAQYQAAVDNFIKSCAGCCVATYVLGVGDRHNDNILLSTSGHMLHIDFSKVMGRAETLGGIKRDRAPVALTPDMVYVIRRNAGEAHFVRLCCEAYNVIRRNSNLFLALFSIMKYSGMVDVDRDALAYLHRSMSLDASDEQAARHFEKRIRESVMTLATSFNFFIHNLAVLGAPARGECALKLSFNPRDFSVAAEGRIVRLHVEGIRLRYHPERYYVYVVAVTREFPPAQSVVRTYKQFLELYSKMSKKFPEYDFCPLSRGTVFSSESDESLALRRKRYIQDFLDSVMALPDEVAHYRLMYSFFHPLPRDLELRDNVPIRIAT</sequence>
<feature type="domain" description="PIK helical" evidence="11">
    <location>
        <begin position="509"/>
        <end position="685"/>
    </location>
</feature>
<evidence type="ECO:0000256" key="3">
    <source>
        <dbReference type="ARBA" id="ARBA00022679"/>
    </source>
</evidence>
<dbReference type="GO" id="GO:0005886">
    <property type="term" value="C:plasma membrane"/>
    <property type="evidence" value="ECO:0007669"/>
    <property type="project" value="TreeGrafter"/>
</dbReference>
<feature type="domain" description="PX" evidence="9">
    <location>
        <begin position="1065"/>
        <end position="1180"/>
    </location>
</feature>
<dbReference type="Proteomes" id="UP001321473">
    <property type="component" value="Unassembled WGS sequence"/>
</dbReference>
<dbReference type="EC" id="2.7.1.137" evidence="2"/>
<keyword evidence="7" id="KW-0443">Lipid metabolism</keyword>
<dbReference type="SUPFAM" id="SSF49562">
    <property type="entry name" value="C2 domain (Calcium/lipid-binding domain, CaLB)"/>
    <property type="match status" value="1"/>
</dbReference>
<dbReference type="SUPFAM" id="SSF56112">
    <property type="entry name" value="Protein kinase-like (PK-like)"/>
    <property type="match status" value="1"/>
</dbReference>
<dbReference type="InterPro" id="IPR002420">
    <property type="entry name" value="PI3K-type_C2_dom"/>
</dbReference>
<dbReference type="Pfam" id="PF00794">
    <property type="entry name" value="PI3K_rbd"/>
    <property type="match status" value="1"/>
</dbReference>
<evidence type="ECO:0000256" key="6">
    <source>
        <dbReference type="ARBA" id="ARBA00022840"/>
    </source>
</evidence>
<evidence type="ECO:0000313" key="15">
    <source>
        <dbReference type="Proteomes" id="UP001321473"/>
    </source>
</evidence>
<dbReference type="GO" id="GO:0005737">
    <property type="term" value="C:cytoplasm"/>
    <property type="evidence" value="ECO:0007669"/>
    <property type="project" value="TreeGrafter"/>
</dbReference>
<evidence type="ECO:0000259" key="11">
    <source>
        <dbReference type="PROSITE" id="PS51545"/>
    </source>
</evidence>
<protein>
    <recommendedName>
        <fullName evidence="2">phosphatidylinositol 3-kinase</fullName>
        <ecNumber evidence="2">2.7.1.137</ecNumber>
    </recommendedName>
</protein>
<dbReference type="CDD" id="cd00864">
    <property type="entry name" value="PI3Ka"/>
    <property type="match status" value="1"/>
</dbReference>
<feature type="domain" description="PI3K/PI4K catalytic" evidence="10">
    <location>
        <begin position="753"/>
        <end position="1027"/>
    </location>
</feature>
<evidence type="ECO:0000259" key="10">
    <source>
        <dbReference type="PROSITE" id="PS50290"/>
    </source>
</evidence>
<dbReference type="PANTHER" id="PTHR10048:SF14">
    <property type="entry name" value="LD28067P"/>
    <property type="match status" value="1"/>
</dbReference>
<dbReference type="EMBL" id="JARKHS020012728">
    <property type="protein sequence ID" value="KAK8776631.1"/>
    <property type="molecule type" value="Genomic_DNA"/>
</dbReference>
<gene>
    <name evidence="14" type="ORF">V5799_030024</name>
</gene>
<dbReference type="GO" id="GO:0048015">
    <property type="term" value="P:phosphatidylinositol-mediated signaling"/>
    <property type="evidence" value="ECO:0007669"/>
    <property type="project" value="TreeGrafter"/>
</dbReference>
<evidence type="ECO:0000256" key="8">
    <source>
        <dbReference type="PROSITE-ProRule" id="PRU00880"/>
    </source>
</evidence>
<dbReference type="Pfam" id="PF00613">
    <property type="entry name" value="PI3Ka"/>
    <property type="match status" value="1"/>
</dbReference>
<dbReference type="Pfam" id="PF00792">
    <property type="entry name" value="PI3K_C2"/>
    <property type="match status" value="1"/>
</dbReference>
<comment type="catalytic activity">
    <reaction evidence="1">
        <text>a 1,2-diacyl-sn-glycero-3-phospho-(1D-myo-inositol) + ATP = a 1,2-diacyl-sn-glycero-3-phospho-(1D-myo-inositol-3-phosphate) + ADP + H(+)</text>
        <dbReference type="Rhea" id="RHEA:12709"/>
        <dbReference type="ChEBI" id="CHEBI:15378"/>
        <dbReference type="ChEBI" id="CHEBI:30616"/>
        <dbReference type="ChEBI" id="CHEBI:57880"/>
        <dbReference type="ChEBI" id="CHEBI:58088"/>
        <dbReference type="ChEBI" id="CHEBI:456216"/>
        <dbReference type="EC" id="2.7.1.137"/>
    </reaction>
</comment>
<reference evidence="14 15" key="1">
    <citation type="journal article" date="2023" name="Arcadia Sci">
        <title>De novo assembly of a long-read Amblyomma americanum tick genome.</title>
        <authorList>
            <person name="Chou S."/>
            <person name="Poskanzer K.E."/>
            <person name="Rollins M."/>
            <person name="Thuy-Boun P.S."/>
        </authorList>
    </citation>
    <scope>NUCLEOTIDE SEQUENCE [LARGE SCALE GENOMIC DNA]</scope>
    <source>
        <strain evidence="14">F_SG_1</strain>
        <tissue evidence="14">Salivary glands</tissue>
    </source>
</reference>
<dbReference type="SMART" id="SM00146">
    <property type="entry name" value="PI3Kc"/>
    <property type="match status" value="1"/>
</dbReference>
<evidence type="ECO:0000256" key="4">
    <source>
        <dbReference type="ARBA" id="ARBA00022741"/>
    </source>
</evidence>
<dbReference type="SMART" id="SM00145">
    <property type="entry name" value="PI3Ka"/>
    <property type="match status" value="1"/>
</dbReference>
<keyword evidence="5" id="KW-0418">Kinase</keyword>
<dbReference type="GO" id="GO:0035005">
    <property type="term" value="F:1-phosphatidylinositol-4-phosphate 3-kinase activity"/>
    <property type="evidence" value="ECO:0007669"/>
    <property type="project" value="TreeGrafter"/>
</dbReference>
<dbReference type="Gene3D" id="2.60.40.150">
    <property type="entry name" value="C2 domain"/>
    <property type="match status" value="1"/>
</dbReference>
<keyword evidence="4" id="KW-0547">Nucleotide-binding</keyword>
<feature type="domain" description="PI3K-RBD" evidence="12">
    <location>
        <begin position="72"/>
        <end position="171"/>
    </location>
</feature>
<dbReference type="InterPro" id="IPR035892">
    <property type="entry name" value="C2_domain_sf"/>
</dbReference>
<dbReference type="InterPro" id="IPR001263">
    <property type="entry name" value="PI3K_accessory_dom"/>
</dbReference>
<dbReference type="GO" id="GO:0005942">
    <property type="term" value="C:phosphatidylinositol 3-kinase complex"/>
    <property type="evidence" value="ECO:0007669"/>
    <property type="project" value="TreeGrafter"/>
</dbReference>
<dbReference type="InterPro" id="IPR016024">
    <property type="entry name" value="ARM-type_fold"/>
</dbReference>
<dbReference type="FunFam" id="3.30.1010.10:FF:000001">
    <property type="entry name" value="Phosphatidylinositol 4-phosphate 3-kinase C2 domain-containing subunit beta"/>
    <property type="match status" value="1"/>
</dbReference>
<dbReference type="PROSITE" id="PS50195">
    <property type="entry name" value="PX"/>
    <property type="match status" value="1"/>
</dbReference>
<keyword evidence="6" id="KW-0067">ATP-binding</keyword>
<dbReference type="InterPro" id="IPR042236">
    <property type="entry name" value="PI3K_accessory_sf"/>
</dbReference>
<evidence type="ECO:0000313" key="14">
    <source>
        <dbReference type="EMBL" id="KAK8776631.1"/>
    </source>
</evidence>
<dbReference type="GO" id="GO:0043491">
    <property type="term" value="P:phosphatidylinositol 3-kinase/protein kinase B signal transduction"/>
    <property type="evidence" value="ECO:0007669"/>
    <property type="project" value="TreeGrafter"/>
</dbReference>
<dbReference type="Gene3D" id="3.10.20.770">
    <property type="match status" value="1"/>
</dbReference>
<evidence type="ECO:0000256" key="5">
    <source>
        <dbReference type="ARBA" id="ARBA00022777"/>
    </source>
</evidence>
<dbReference type="SUPFAM" id="SSF54236">
    <property type="entry name" value="Ubiquitin-like"/>
    <property type="match status" value="1"/>
</dbReference>
<dbReference type="Gene3D" id="1.25.40.70">
    <property type="entry name" value="Phosphatidylinositol 3-kinase, accessory domain (PIK)"/>
    <property type="match status" value="1"/>
</dbReference>
<accession>A0AAQ4EPJ9</accession>
<dbReference type="InterPro" id="IPR029071">
    <property type="entry name" value="Ubiquitin-like_domsf"/>
</dbReference>
<dbReference type="SUPFAM" id="SSF64268">
    <property type="entry name" value="PX domain"/>
    <property type="match status" value="1"/>
</dbReference>
<dbReference type="InterPro" id="IPR018936">
    <property type="entry name" value="PI3/4_kinase_CS"/>
</dbReference>
<dbReference type="Pfam" id="PF00454">
    <property type="entry name" value="PI3_PI4_kinase"/>
    <property type="match status" value="1"/>
</dbReference>
<dbReference type="PROSITE" id="PS51545">
    <property type="entry name" value="PIK_HELICAL"/>
    <property type="match status" value="1"/>
</dbReference>
<dbReference type="InterPro" id="IPR000403">
    <property type="entry name" value="PI3/4_kinase_cat_dom"/>
</dbReference>
<dbReference type="InterPro" id="IPR036940">
    <property type="entry name" value="PI3/4_kinase_cat_sf"/>
</dbReference>
<dbReference type="Gene3D" id="3.30.1520.10">
    <property type="entry name" value="Phox-like domain"/>
    <property type="match status" value="1"/>
</dbReference>
<dbReference type="InterPro" id="IPR011009">
    <property type="entry name" value="Kinase-like_dom_sf"/>
</dbReference>